<evidence type="ECO:0000313" key="1">
    <source>
        <dbReference type="EMBL" id="CAF1143235.1"/>
    </source>
</evidence>
<dbReference type="EMBL" id="CAJNOC010010814">
    <property type="protein sequence ID" value="CAF1143235.1"/>
    <property type="molecule type" value="Genomic_DNA"/>
</dbReference>
<dbReference type="OrthoDB" id="10543695at2759"/>
<feature type="non-terminal residue" evidence="1">
    <location>
        <position position="93"/>
    </location>
</feature>
<gene>
    <name evidence="1" type="ORF">OXX778_LOCUS22985</name>
</gene>
<reference evidence="1" key="1">
    <citation type="submission" date="2021-02" db="EMBL/GenBank/DDBJ databases">
        <authorList>
            <person name="Nowell W R."/>
        </authorList>
    </citation>
    <scope>NUCLEOTIDE SEQUENCE</scope>
    <source>
        <strain evidence="1">Ploen Becks lab</strain>
    </source>
</reference>
<sequence length="93" mass="10031">SSPSSSTIPSSVSETGCFVKINLNGKSLVKSAPKLGAPTKAQRKIKIKEIESTQKKRARLDGECLSDQSDIDVNDESTDKCKNCNKLASDNFL</sequence>
<comment type="caution">
    <text evidence="1">The sequence shown here is derived from an EMBL/GenBank/DDBJ whole genome shotgun (WGS) entry which is preliminary data.</text>
</comment>
<keyword evidence="2" id="KW-1185">Reference proteome</keyword>
<organism evidence="1 2">
    <name type="scientific">Brachionus calyciflorus</name>
    <dbReference type="NCBI Taxonomy" id="104777"/>
    <lineage>
        <taxon>Eukaryota</taxon>
        <taxon>Metazoa</taxon>
        <taxon>Spiralia</taxon>
        <taxon>Gnathifera</taxon>
        <taxon>Rotifera</taxon>
        <taxon>Eurotatoria</taxon>
        <taxon>Monogononta</taxon>
        <taxon>Pseudotrocha</taxon>
        <taxon>Ploima</taxon>
        <taxon>Brachionidae</taxon>
        <taxon>Brachionus</taxon>
    </lineage>
</organism>
<feature type="non-terminal residue" evidence="1">
    <location>
        <position position="1"/>
    </location>
</feature>
<name>A0A814S7E5_9BILA</name>
<dbReference type="Proteomes" id="UP000663879">
    <property type="component" value="Unassembled WGS sequence"/>
</dbReference>
<accession>A0A814S7E5</accession>
<proteinExistence type="predicted"/>
<dbReference type="AlphaFoldDB" id="A0A814S7E5"/>
<protein>
    <submittedName>
        <fullName evidence="1">Uncharacterized protein</fullName>
    </submittedName>
</protein>
<evidence type="ECO:0000313" key="2">
    <source>
        <dbReference type="Proteomes" id="UP000663879"/>
    </source>
</evidence>